<accession>A0A8J6NJS1</accession>
<protein>
    <recommendedName>
        <fullName evidence="3">SWIM-type domain-containing protein</fullName>
    </recommendedName>
</protein>
<name>A0A8J6NJS1_9BACT</name>
<sequence>MSYWGYPRYVSVGEKKAKADRKLKQLKKKNPAIQPIVIEGSAIAKTWWGKSWNLNLERYADYSNRIGRGRSYVRHGAVLDLQISSGLVESLVQGSRAKPYEVIIKIKGIAKDIWQKMIMACADKLDSLPELLAGKFPKTLDEIFTARGQGLFPSPQEIEFNCSCPDWAYMCKHVAATLYGIGARLDEDPGLFFTLRKVNMDDLIQQTIKDQSERLLKKANKASDRMIAESDLSGMFGIDLEENMEKRAIKPLAKKKAAGSASEKSGLKKSARPDGGKTRAKKSAKKSPSGKKTAGIKDSEQILKIIRQSKKGVDVAILEQKTGLDEKKIRNVIFKAFKEGIIERVGRGIYAGATRLSKG</sequence>
<gene>
    <name evidence="4" type="ORF">H8E23_00590</name>
</gene>
<dbReference type="PANTHER" id="PTHR38133:SF1">
    <property type="entry name" value="SLR1429 PROTEIN"/>
    <property type="match status" value="1"/>
</dbReference>
<dbReference type="EMBL" id="JACNJH010000030">
    <property type="protein sequence ID" value="MBC8359880.1"/>
    <property type="molecule type" value="Genomic_DNA"/>
</dbReference>
<evidence type="ECO:0000259" key="3">
    <source>
        <dbReference type="PROSITE" id="PS50966"/>
    </source>
</evidence>
<evidence type="ECO:0000313" key="5">
    <source>
        <dbReference type="Proteomes" id="UP000603434"/>
    </source>
</evidence>
<evidence type="ECO:0000256" key="1">
    <source>
        <dbReference type="PROSITE-ProRule" id="PRU00325"/>
    </source>
</evidence>
<comment type="caution">
    <text evidence="4">The sequence shown here is derived from an EMBL/GenBank/DDBJ whole genome shotgun (WGS) entry which is preliminary data.</text>
</comment>
<dbReference type="Proteomes" id="UP000603434">
    <property type="component" value="Unassembled WGS sequence"/>
</dbReference>
<proteinExistence type="predicted"/>
<evidence type="ECO:0000313" key="4">
    <source>
        <dbReference type="EMBL" id="MBC8359880.1"/>
    </source>
</evidence>
<dbReference type="PANTHER" id="PTHR38133">
    <property type="entry name" value="SLR1429 PROTEIN"/>
    <property type="match status" value="1"/>
</dbReference>
<feature type="compositionally biased region" description="Basic residues" evidence="2">
    <location>
        <begin position="278"/>
        <end position="289"/>
    </location>
</feature>
<evidence type="ECO:0000256" key="2">
    <source>
        <dbReference type="SAM" id="MobiDB-lite"/>
    </source>
</evidence>
<keyword evidence="1" id="KW-0863">Zinc-finger</keyword>
<dbReference type="AlphaFoldDB" id="A0A8J6NJS1"/>
<keyword evidence="1" id="KW-0862">Zinc</keyword>
<dbReference type="InterPro" id="IPR007527">
    <property type="entry name" value="Znf_SWIM"/>
</dbReference>
<dbReference type="GO" id="GO:0008270">
    <property type="term" value="F:zinc ion binding"/>
    <property type="evidence" value="ECO:0007669"/>
    <property type="project" value="UniProtKB-KW"/>
</dbReference>
<organism evidence="4 5">
    <name type="scientific">Candidatus Desulfatibia profunda</name>
    <dbReference type="NCBI Taxonomy" id="2841695"/>
    <lineage>
        <taxon>Bacteria</taxon>
        <taxon>Pseudomonadati</taxon>
        <taxon>Thermodesulfobacteriota</taxon>
        <taxon>Desulfobacteria</taxon>
        <taxon>Desulfobacterales</taxon>
        <taxon>Desulfobacterales incertae sedis</taxon>
        <taxon>Candidatus Desulfatibia</taxon>
    </lineage>
</organism>
<feature type="region of interest" description="Disordered" evidence="2">
    <location>
        <begin position="251"/>
        <end position="295"/>
    </location>
</feature>
<keyword evidence="1" id="KW-0479">Metal-binding</keyword>
<feature type="domain" description="SWIM-type" evidence="3">
    <location>
        <begin position="152"/>
        <end position="182"/>
    </location>
</feature>
<dbReference type="PROSITE" id="PS50966">
    <property type="entry name" value="ZF_SWIM"/>
    <property type="match status" value="1"/>
</dbReference>
<reference evidence="4 5" key="1">
    <citation type="submission" date="2020-08" db="EMBL/GenBank/DDBJ databases">
        <title>Bridging the membrane lipid divide: bacteria of the FCB group superphylum have the potential to synthesize archaeal ether lipids.</title>
        <authorList>
            <person name="Villanueva L."/>
            <person name="Von Meijenfeldt F.A.B."/>
            <person name="Westbye A.B."/>
            <person name="Yadav S."/>
            <person name="Hopmans E.C."/>
            <person name="Dutilh B.E."/>
            <person name="Sinninghe Damste J.S."/>
        </authorList>
    </citation>
    <scope>NUCLEOTIDE SEQUENCE [LARGE SCALE GENOMIC DNA]</scope>
    <source>
        <strain evidence="4">NIOZ-UU30</strain>
    </source>
</reference>